<evidence type="ECO:0000313" key="3">
    <source>
        <dbReference type="Proteomes" id="UP000800097"/>
    </source>
</evidence>
<evidence type="ECO:0000256" key="1">
    <source>
        <dbReference type="SAM" id="MobiDB-lite"/>
    </source>
</evidence>
<feature type="compositionally biased region" description="Basic and acidic residues" evidence="1">
    <location>
        <begin position="59"/>
        <end position="79"/>
    </location>
</feature>
<proteinExistence type="predicted"/>
<protein>
    <submittedName>
        <fullName evidence="2">Uncharacterized protein</fullName>
    </submittedName>
</protein>
<keyword evidence="3" id="KW-1185">Reference proteome</keyword>
<name>A0A6A6JM76_WESOR</name>
<feature type="compositionally biased region" description="Polar residues" evidence="1">
    <location>
        <begin position="117"/>
        <end position="137"/>
    </location>
</feature>
<evidence type="ECO:0000313" key="2">
    <source>
        <dbReference type="EMBL" id="KAF2277602.1"/>
    </source>
</evidence>
<reference evidence="2" key="1">
    <citation type="journal article" date="2020" name="Stud. Mycol.">
        <title>101 Dothideomycetes genomes: a test case for predicting lifestyles and emergence of pathogens.</title>
        <authorList>
            <person name="Haridas S."/>
            <person name="Albert R."/>
            <person name="Binder M."/>
            <person name="Bloem J."/>
            <person name="Labutti K."/>
            <person name="Salamov A."/>
            <person name="Andreopoulos B."/>
            <person name="Baker S."/>
            <person name="Barry K."/>
            <person name="Bills G."/>
            <person name="Bluhm B."/>
            <person name="Cannon C."/>
            <person name="Castanera R."/>
            <person name="Culley D."/>
            <person name="Daum C."/>
            <person name="Ezra D."/>
            <person name="Gonzalez J."/>
            <person name="Henrissat B."/>
            <person name="Kuo A."/>
            <person name="Liang C."/>
            <person name="Lipzen A."/>
            <person name="Lutzoni F."/>
            <person name="Magnuson J."/>
            <person name="Mondo S."/>
            <person name="Nolan M."/>
            <person name="Ohm R."/>
            <person name="Pangilinan J."/>
            <person name="Park H.-J."/>
            <person name="Ramirez L."/>
            <person name="Alfaro M."/>
            <person name="Sun H."/>
            <person name="Tritt A."/>
            <person name="Yoshinaga Y."/>
            <person name="Zwiers L.-H."/>
            <person name="Turgeon B."/>
            <person name="Goodwin S."/>
            <person name="Spatafora J."/>
            <person name="Crous P."/>
            <person name="Grigoriev I."/>
        </authorList>
    </citation>
    <scope>NUCLEOTIDE SEQUENCE</scope>
    <source>
        <strain evidence="2">CBS 379.55</strain>
    </source>
</reference>
<sequence length="137" mass="14772">MLCDEGKVGINKPVLLLTNLNESPSLEPAPKPETYPPENTIAEPNRSSLSPVPVATKPSDTDSPEKPNEHRSHESREPVLEASTQESRTIAPVQLLTSPEVEPSIQPGDQGPKGSHQESQTEAPVQLPTTCPRVQTV</sequence>
<dbReference type="EMBL" id="ML986490">
    <property type="protein sequence ID" value="KAF2277602.1"/>
    <property type="molecule type" value="Genomic_DNA"/>
</dbReference>
<organism evidence="2 3">
    <name type="scientific">Westerdykella ornata</name>
    <dbReference type="NCBI Taxonomy" id="318751"/>
    <lineage>
        <taxon>Eukaryota</taxon>
        <taxon>Fungi</taxon>
        <taxon>Dikarya</taxon>
        <taxon>Ascomycota</taxon>
        <taxon>Pezizomycotina</taxon>
        <taxon>Dothideomycetes</taxon>
        <taxon>Pleosporomycetidae</taxon>
        <taxon>Pleosporales</taxon>
        <taxon>Sporormiaceae</taxon>
        <taxon>Westerdykella</taxon>
    </lineage>
</organism>
<dbReference type="Proteomes" id="UP000800097">
    <property type="component" value="Unassembled WGS sequence"/>
</dbReference>
<dbReference type="GeneID" id="54555387"/>
<dbReference type="RefSeq" id="XP_033655141.1">
    <property type="nucleotide sequence ID" value="XM_033802212.1"/>
</dbReference>
<gene>
    <name evidence="2" type="ORF">EI97DRAFT_489156</name>
</gene>
<accession>A0A6A6JM76</accession>
<dbReference type="AlphaFoldDB" id="A0A6A6JM76"/>
<feature type="region of interest" description="Disordered" evidence="1">
    <location>
        <begin position="21"/>
        <end position="137"/>
    </location>
</feature>